<dbReference type="EMBL" id="RZNC01000004">
    <property type="protein sequence ID" value="RWZ59668.1"/>
    <property type="molecule type" value="Genomic_DNA"/>
</dbReference>
<feature type="domain" description="Stress-response A/B barrel" evidence="1">
    <location>
        <begin position="3"/>
        <end position="98"/>
    </location>
</feature>
<keyword evidence="3" id="KW-1185">Reference proteome</keyword>
<dbReference type="OrthoDB" id="6637496at2"/>
<dbReference type="SUPFAM" id="SSF54909">
    <property type="entry name" value="Dimeric alpha+beta barrel"/>
    <property type="match status" value="1"/>
</dbReference>
<name>A0A444Q6Z4_9MICO</name>
<dbReference type="PROSITE" id="PS51502">
    <property type="entry name" value="S_R_A_B_BARREL"/>
    <property type="match status" value="1"/>
</dbReference>
<organism evidence="2 3">
    <name type="scientific">Labedella populi</name>
    <dbReference type="NCBI Taxonomy" id="2498850"/>
    <lineage>
        <taxon>Bacteria</taxon>
        <taxon>Bacillati</taxon>
        <taxon>Actinomycetota</taxon>
        <taxon>Actinomycetes</taxon>
        <taxon>Micrococcales</taxon>
        <taxon>Microbacteriaceae</taxon>
        <taxon>Labedella</taxon>
    </lineage>
</organism>
<dbReference type="InterPro" id="IPR011008">
    <property type="entry name" value="Dimeric_a/b-barrel"/>
</dbReference>
<dbReference type="PANTHER" id="PTHR37832:SF1">
    <property type="entry name" value="STRESS-RESPONSE A_B BARREL DOMAIN-CONTAINING PROTEIN"/>
    <property type="match status" value="1"/>
</dbReference>
<dbReference type="PANTHER" id="PTHR37832">
    <property type="entry name" value="BLL2683 PROTEIN"/>
    <property type="match status" value="1"/>
</dbReference>
<gene>
    <name evidence="2" type="ORF">ELQ92_12690</name>
</gene>
<sequence length="100" mass="11093">MTIRHIVTWKLAASDPQSRAEHASGISERLTALVGVVEDIRSLSVATNVAYPEQNWDVVLVSEFDDLDALERYQKHPAHQDAASYVRGVVSDRASIDYAL</sequence>
<dbReference type="Pfam" id="PF07876">
    <property type="entry name" value="Dabb"/>
    <property type="match status" value="1"/>
</dbReference>
<evidence type="ECO:0000313" key="3">
    <source>
        <dbReference type="Proteomes" id="UP000288603"/>
    </source>
</evidence>
<evidence type="ECO:0000259" key="1">
    <source>
        <dbReference type="PROSITE" id="PS51502"/>
    </source>
</evidence>
<dbReference type="RefSeq" id="WP_128499533.1">
    <property type="nucleotide sequence ID" value="NZ_RZNC01000004.1"/>
</dbReference>
<dbReference type="InterPro" id="IPR013097">
    <property type="entry name" value="Dabb"/>
</dbReference>
<dbReference type="SMART" id="SM00886">
    <property type="entry name" value="Dabb"/>
    <property type="match status" value="1"/>
</dbReference>
<reference evidence="2 3" key="1">
    <citation type="submission" date="2018-12" db="EMBL/GenBank/DDBJ databases">
        <authorList>
            <person name="Li F."/>
        </authorList>
    </citation>
    <scope>NUCLEOTIDE SEQUENCE [LARGE SCALE GENOMIC DNA]</scope>
    <source>
        <strain evidence="2 3">8H24J-4-2</strain>
    </source>
</reference>
<dbReference type="AlphaFoldDB" id="A0A444Q6Z4"/>
<comment type="caution">
    <text evidence="2">The sequence shown here is derived from an EMBL/GenBank/DDBJ whole genome shotgun (WGS) entry which is preliminary data.</text>
</comment>
<dbReference type="Gene3D" id="3.30.70.100">
    <property type="match status" value="1"/>
</dbReference>
<dbReference type="Proteomes" id="UP000288603">
    <property type="component" value="Unassembled WGS sequence"/>
</dbReference>
<proteinExistence type="predicted"/>
<evidence type="ECO:0000313" key="2">
    <source>
        <dbReference type="EMBL" id="RWZ59668.1"/>
    </source>
</evidence>
<accession>A0A444Q6Z4</accession>
<protein>
    <submittedName>
        <fullName evidence="2">Dabb family protein</fullName>
    </submittedName>
</protein>